<dbReference type="Proteomes" id="UP000634476">
    <property type="component" value="Unassembled WGS sequence"/>
</dbReference>
<keyword evidence="1" id="KW-1133">Transmembrane helix</keyword>
<dbReference type="RefSeq" id="WP_203878650.1">
    <property type="nucleotide sequence ID" value="NZ_BOOK01000049.1"/>
</dbReference>
<sequence>MDPITWLILTAVAQLVIDVVIRLLHLAFATLTDWFVDKQAQLATDPNALAVTVAQSLRSGDFNIVQGIFDQRAGTFVGRPRRVRANSADRRVVQAHTGRPVTVWT</sequence>
<gene>
    <name evidence="2" type="ORF">Pta02_64170</name>
</gene>
<reference evidence="2" key="1">
    <citation type="submission" date="2021-01" db="EMBL/GenBank/DDBJ databases">
        <title>Whole genome shotgun sequence of Planobispora takensis NBRC 109077.</title>
        <authorList>
            <person name="Komaki H."/>
            <person name="Tamura T."/>
        </authorList>
    </citation>
    <scope>NUCLEOTIDE SEQUENCE</scope>
    <source>
        <strain evidence="2">NBRC 109077</strain>
    </source>
</reference>
<feature type="transmembrane region" description="Helical" evidence="1">
    <location>
        <begin position="6"/>
        <end position="28"/>
    </location>
</feature>
<dbReference type="EMBL" id="BOOK01000049">
    <property type="protein sequence ID" value="GII04409.1"/>
    <property type="molecule type" value="Genomic_DNA"/>
</dbReference>
<keyword evidence="3" id="KW-1185">Reference proteome</keyword>
<organism evidence="2 3">
    <name type="scientific">Planobispora takensis</name>
    <dbReference type="NCBI Taxonomy" id="1367882"/>
    <lineage>
        <taxon>Bacteria</taxon>
        <taxon>Bacillati</taxon>
        <taxon>Actinomycetota</taxon>
        <taxon>Actinomycetes</taxon>
        <taxon>Streptosporangiales</taxon>
        <taxon>Streptosporangiaceae</taxon>
        <taxon>Planobispora</taxon>
    </lineage>
</organism>
<evidence type="ECO:0000313" key="3">
    <source>
        <dbReference type="Proteomes" id="UP000634476"/>
    </source>
</evidence>
<protein>
    <submittedName>
        <fullName evidence="2">Uncharacterized protein</fullName>
    </submittedName>
</protein>
<name>A0A8J3T143_9ACTN</name>
<dbReference type="AlphaFoldDB" id="A0A8J3T143"/>
<keyword evidence="1" id="KW-0812">Transmembrane</keyword>
<proteinExistence type="predicted"/>
<accession>A0A8J3T143</accession>
<evidence type="ECO:0000256" key="1">
    <source>
        <dbReference type="SAM" id="Phobius"/>
    </source>
</evidence>
<evidence type="ECO:0000313" key="2">
    <source>
        <dbReference type="EMBL" id="GII04409.1"/>
    </source>
</evidence>
<comment type="caution">
    <text evidence="2">The sequence shown here is derived from an EMBL/GenBank/DDBJ whole genome shotgun (WGS) entry which is preliminary data.</text>
</comment>
<keyword evidence="1" id="KW-0472">Membrane</keyword>